<dbReference type="Pfam" id="PF02423">
    <property type="entry name" value="OCD_Mu_crystall"/>
    <property type="match status" value="1"/>
</dbReference>
<dbReference type="OrthoDB" id="41492at2759"/>
<dbReference type="Proteomes" id="UP000095023">
    <property type="component" value="Unassembled WGS sequence"/>
</dbReference>
<dbReference type="InterPro" id="IPR023401">
    <property type="entry name" value="ODC_N"/>
</dbReference>
<evidence type="ECO:0000256" key="1">
    <source>
        <dbReference type="ARBA" id="ARBA00008903"/>
    </source>
</evidence>
<proteinExistence type="inferred from homology"/>
<evidence type="ECO:0000313" key="2">
    <source>
        <dbReference type="EMBL" id="ODV90209.1"/>
    </source>
</evidence>
<dbReference type="EMBL" id="KV453842">
    <property type="protein sequence ID" value="ODV90209.1"/>
    <property type="molecule type" value="Genomic_DNA"/>
</dbReference>
<name>A0A1E4TEQ4_9ASCO</name>
<gene>
    <name evidence="2" type="ORF">CANCADRAFT_1938</name>
</gene>
<sequence>MLVLSDFDVKSMAESLDSEQFQMFQDMLSVALTTKTPFDGGLQPQRMVLQFPEMTGLVMPASLAAEPTSKGDEKKVISYGMKHVTVTAQGAVAGYVTVTHPMNGHLVCIANAKTLTGFRTALSSSLAISLYANPETESLIVFGSGLQAYWHVQLAARCLPKLANVYIWNRSDNDRLKFLIQDLESTLPAITFTPAVTQNLSDILPKMQVILSCAPFDVPLYVSDSVAQGTLLVLIGGYTYDMHEVGPDIIERALKDGPILVDDAASCLAESGELHSASVQADQLKGIGEAFKDFYASESITHFYNPDVIKVYKGVGTGVMDVEVARAFFNLARMNGGGQNVEF</sequence>
<accession>A0A1E4TEQ4</accession>
<reference evidence="3" key="1">
    <citation type="submission" date="2016-02" db="EMBL/GenBank/DDBJ databases">
        <title>Comparative genomics of biotechnologically important yeasts.</title>
        <authorList>
            <consortium name="DOE Joint Genome Institute"/>
            <person name="Riley R."/>
            <person name="Haridas S."/>
            <person name="Wolfe K.H."/>
            <person name="Lopes M.R."/>
            <person name="Hittinger C.T."/>
            <person name="Goker M."/>
            <person name="Salamov A."/>
            <person name="Wisecaver J."/>
            <person name="Long T.M."/>
            <person name="Aerts A.L."/>
            <person name="Barry K."/>
            <person name="Choi C."/>
            <person name="Clum A."/>
            <person name="Coughlan A.Y."/>
            <person name="Deshpande S."/>
            <person name="Douglass A.P."/>
            <person name="Hanson S.J."/>
            <person name="Klenk H.-P."/>
            <person name="Labutti K."/>
            <person name="Lapidus A."/>
            <person name="Lindquist E."/>
            <person name="Lipzen A."/>
            <person name="Meier-Kolthoff J.P."/>
            <person name="Ohm R.A."/>
            <person name="Otillar R.P."/>
            <person name="Pangilinan J."/>
            <person name="Peng Y."/>
            <person name="Rokas A."/>
            <person name="Rosa C.A."/>
            <person name="Scheuner C."/>
            <person name="Sibirny A.A."/>
            <person name="Slot J.C."/>
            <person name="Stielow J.B."/>
            <person name="Sun H."/>
            <person name="Kurtzman C.P."/>
            <person name="Blackwell M."/>
            <person name="Jeffries T.W."/>
            <person name="Grigoriev I.V."/>
        </authorList>
    </citation>
    <scope>NUCLEOTIDE SEQUENCE [LARGE SCALE GENOMIC DNA]</scope>
    <source>
        <strain evidence="3">NRRL Y-17796</strain>
    </source>
</reference>
<dbReference type="AlphaFoldDB" id="A0A1E4TEQ4"/>
<evidence type="ECO:0008006" key="4">
    <source>
        <dbReference type="Google" id="ProtNLM"/>
    </source>
</evidence>
<comment type="similarity">
    <text evidence="1">Belongs to the ornithine cyclodeaminase/mu-crystallin family.</text>
</comment>
<evidence type="ECO:0000313" key="3">
    <source>
        <dbReference type="Proteomes" id="UP000095023"/>
    </source>
</evidence>
<dbReference type="InterPro" id="IPR036291">
    <property type="entry name" value="NAD(P)-bd_dom_sf"/>
</dbReference>
<dbReference type="PANTHER" id="PTHR13812:SF19">
    <property type="entry name" value="KETIMINE REDUCTASE MU-CRYSTALLIN"/>
    <property type="match status" value="1"/>
</dbReference>
<keyword evidence="3" id="KW-1185">Reference proteome</keyword>
<dbReference type="InterPro" id="IPR003462">
    <property type="entry name" value="ODC_Mu_crystall"/>
</dbReference>
<organism evidence="2 3">
    <name type="scientific">Tortispora caseinolytica NRRL Y-17796</name>
    <dbReference type="NCBI Taxonomy" id="767744"/>
    <lineage>
        <taxon>Eukaryota</taxon>
        <taxon>Fungi</taxon>
        <taxon>Dikarya</taxon>
        <taxon>Ascomycota</taxon>
        <taxon>Saccharomycotina</taxon>
        <taxon>Trigonopsidomycetes</taxon>
        <taxon>Trigonopsidales</taxon>
        <taxon>Trigonopsidaceae</taxon>
        <taxon>Tortispora</taxon>
    </lineage>
</organism>
<dbReference type="SUPFAM" id="SSF51735">
    <property type="entry name" value="NAD(P)-binding Rossmann-fold domains"/>
    <property type="match status" value="1"/>
</dbReference>
<dbReference type="Gene3D" id="3.30.1780.10">
    <property type="entry name" value="ornithine cyclodeaminase, domain 1"/>
    <property type="match status" value="1"/>
</dbReference>
<dbReference type="GO" id="GO:0005737">
    <property type="term" value="C:cytoplasm"/>
    <property type="evidence" value="ECO:0007669"/>
    <property type="project" value="TreeGrafter"/>
</dbReference>
<dbReference type="PANTHER" id="PTHR13812">
    <property type="entry name" value="KETIMINE REDUCTASE MU-CRYSTALLIN"/>
    <property type="match status" value="1"/>
</dbReference>
<protein>
    <recommendedName>
        <fullName evidence="4">Ornithine cyclodeaminase</fullName>
    </recommendedName>
</protein>
<dbReference type="Gene3D" id="3.40.50.720">
    <property type="entry name" value="NAD(P)-binding Rossmann-like Domain"/>
    <property type="match status" value="1"/>
</dbReference>